<evidence type="ECO:0000313" key="6">
    <source>
        <dbReference type="EMBL" id="REG29345.1"/>
    </source>
</evidence>
<dbReference type="Pfam" id="PF02782">
    <property type="entry name" value="FGGY_C"/>
    <property type="match status" value="1"/>
</dbReference>
<evidence type="ECO:0000259" key="5">
    <source>
        <dbReference type="Pfam" id="PF02782"/>
    </source>
</evidence>
<dbReference type="SUPFAM" id="SSF53067">
    <property type="entry name" value="Actin-like ATPase domain"/>
    <property type="match status" value="2"/>
</dbReference>
<evidence type="ECO:0000256" key="1">
    <source>
        <dbReference type="ARBA" id="ARBA00009156"/>
    </source>
</evidence>
<proteinExistence type="inferred from homology"/>
<protein>
    <submittedName>
        <fullName evidence="6">Xylulokinase</fullName>
    </submittedName>
</protein>
<dbReference type="PANTHER" id="PTHR43095:SF2">
    <property type="entry name" value="GLUCONOKINASE"/>
    <property type="match status" value="1"/>
</dbReference>
<dbReference type="InterPro" id="IPR018485">
    <property type="entry name" value="FGGY_C"/>
</dbReference>
<dbReference type="InterPro" id="IPR000577">
    <property type="entry name" value="Carb_kinase_FGGY"/>
</dbReference>
<dbReference type="EMBL" id="QUMU01000007">
    <property type="protein sequence ID" value="REG29345.1"/>
    <property type="molecule type" value="Genomic_DNA"/>
</dbReference>
<keyword evidence="7" id="KW-1185">Reference proteome</keyword>
<dbReference type="PIRSF" id="PIRSF000538">
    <property type="entry name" value="GlpK"/>
    <property type="match status" value="1"/>
</dbReference>
<dbReference type="CDD" id="cd07805">
    <property type="entry name" value="ASKHA_NBD_FGGY_CvXK-like"/>
    <property type="match status" value="1"/>
</dbReference>
<comment type="similarity">
    <text evidence="1">Belongs to the FGGY kinase family.</text>
</comment>
<evidence type="ECO:0000313" key="7">
    <source>
        <dbReference type="Proteomes" id="UP000256345"/>
    </source>
</evidence>
<feature type="domain" description="Carbohydrate kinase FGGY N-terminal" evidence="4">
    <location>
        <begin position="34"/>
        <end position="291"/>
    </location>
</feature>
<keyword evidence="3" id="KW-0418">Kinase</keyword>
<name>A0ABX9JXT7_9BACT</name>
<sequence length="562" mass="61925">MRKSPGSGEGDTNRPFPARARYICGVSTSGTPSILAIDLGTSAVKLAAITLRGTILGGEVEPQELRLLPDGGAEQDPEDWWSAIVRATRRLLDKGVVSADDIVGINISSQWSGTVAVDEHGKPLRPAIIWMDSRGEAYVRRAAHGFMPVEGFGLARLLTWVRLTGGAPTLTGKDPLGHILYLKHEHPAVYRDTYKFLEPKDWLNLRLSGRFASSFDTITLHWVTDNRDLQRIHYDERLLQLTGLPREKLPDLVPAASVLGPLRPEAARALGLSEKVQIITGAPDILAAAVGSGAVRDYEAHLCVGTSSWISCHLPFKKTDVFHQMGTLPSALPGRYLLTNEQESAGICLSFLKDNILFGHEELARDGNTDDQGQASADLYKVLEKEADRIPAGSDKLIFMPWLNGERSPVDDQRLRGGFFNQSLKTTRGHMVRAVLEGVAYNSRWLFTYVEKFVGRRLDSLRLIGGGARSPLWCQIIADVLDRRIQQVDEPVLANARGAAFQAALALGHLTVDEIPSLVPVARTFEPNPQNRGLYDELFSEFVNLYKSNKAIFARLNRARSA</sequence>
<organism evidence="6 7">
    <name type="scientific">Archangium gephyra</name>
    <dbReference type="NCBI Taxonomy" id="48"/>
    <lineage>
        <taxon>Bacteria</taxon>
        <taxon>Pseudomonadati</taxon>
        <taxon>Myxococcota</taxon>
        <taxon>Myxococcia</taxon>
        <taxon>Myxococcales</taxon>
        <taxon>Cystobacterineae</taxon>
        <taxon>Archangiaceae</taxon>
        <taxon>Archangium</taxon>
    </lineage>
</organism>
<keyword evidence="2" id="KW-0808">Transferase</keyword>
<feature type="domain" description="Carbohydrate kinase FGGY C-terminal" evidence="5">
    <location>
        <begin position="303"/>
        <end position="506"/>
    </location>
</feature>
<dbReference type="PANTHER" id="PTHR43095">
    <property type="entry name" value="SUGAR KINASE"/>
    <property type="match status" value="1"/>
</dbReference>
<evidence type="ECO:0000259" key="4">
    <source>
        <dbReference type="Pfam" id="PF00370"/>
    </source>
</evidence>
<evidence type="ECO:0000256" key="3">
    <source>
        <dbReference type="ARBA" id="ARBA00022777"/>
    </source>
</evidence>
<comment type="caution">
    <text evidence="6">The sequence shown here is derived from an EMBL/GenBank/DDBJ whole genome shotgun (WGS) entry which is preliminary data.</text>
</comment>
<dbReference type="InterPro" id="IPR050406">
    <property type="entry name" value="FGGY_Carb_Kinase"/>
</dbReference>
<dbReference type="Gene3D" id="3.30.420.40">
    <property type="match status" value="2"/>
</dbReference>
<dbReference type="Pfam" id="PF00370">
    <property type="entry name" value="FGGY_N"/>
    <property type="match status" value="1"/>
</dbReference>
<gene>
    <name evidence="6" type="ORF">ATI61_10732</name>
</gene>
<accession>A0ABX9JXT7</accession>
<dbReference type="InterPro" id="IPR018484">
    <property type="entry name" value="FGGY_N"/>
</dbReference>
<dbReference type="Proteomes" id="UP000256345">
    <property type="component" value="Unassembled WGS sequence"/>
</dbReference>
<evidence type="ECO:0000256" key="2">
    <source>
        <dbReference type="ARBA" id="ARBA00022679"/>
    </source>
</evidence>
<reference evidence="6 7" key="1">
    <citation type="submission" date="2018-08" db="EMBL/GenBank/DDBJ databases">
        <title>Genomic Encyclopedia of Archaeal and Bacterial Type Strains, Phase II (KMG-II): from individual species to whole genera.</title>
        <authorList>
            <person name="Goeker M."/>
        </authorList>
    </citation>
    <scope>NUCLEOTIDE SEQUENCE [LARGE SCALE GENOMIC DNA]</scope>
    <source>
        <strain evidence="6 7">DSM 2261</strain>
    </source>
</reference>
<dbReference type="InterPro" id="IPR043129">
    <property type="entry name" value="ATPase_NBD"/>
</dbReference>